<dbReference type="RefSeq" id="WP_306421382.1">
    <property type="nucleotide sequence ID" value="NZ_BPQP01000016.1"/>
</dbReference>
<reference evidence="2" key="1">
    <citation type="journal article" date="2021" name="Front. Microbiol.">
        <title>Comprehensive Comparative Genomics and Phenotyping of Methylobacterium Species.</title>
        <authorList>
            <person name="Alessa O."/>
            <person name="Ogura Y."/>
            <person name="Fujitani Y."/>
            <person name="Takami H."/>
            <person name="Hayashi T."/>
            <person name="Sahin N."/>
            <person name="Tani A."/>
        </authorList>
    </citation>
    <scope>NUCLEOTIDE SEQUENCE</scope>
    <source>
        <strain evidence="2">DSM 19015</strain>
    </source>
</reference>
<reference evidence="2" key="2">
    <citation type="submission" date="2021-08" db="EMBL/GenBank/DDBJ databases">
        <authorList>
            <person name="Tani A."/>
            <person name="Ola A."/>
            <person name="Ogura Y."/>
            <person name="Katsura K."/>
            <person name="Hayashi T."/>
        </authorList>
    </citation>
    <scope>NUCLEOTIDE SEQUENCE</scope>
    <source>
        <strain evidence="2">DSM 19015</strain>
    </source>
</reference>
<comment type="caution">
    <text evidence="2">The sequence shown here is derived from an EMBL/GenBank/DDBJ whole genome shotgun (WGS) entry which is preliminary data.</text>
</comment>
<evidence type="ECO:0000259" key="1">
    <source>
        <dbReference type="Pfam" id="PF12729"/>
    </source>
</evidence>
<dbReference type="Proteomes" id="UP001055125">
    <property type="component" value="Unassembled WGS sequence"/>
</dbReference>
<sequence length="183" mass="19610">MRLSIKAILVGVLLALCMAIAGQGVLAVTRLQAINANAIDVAGNWLPSVRWLGDIKYRVTRLRLVDARYVTGLEPAPELDKTSAGRLQDLANGMAQYEPLIASPEEKALWDGFKEKWAAYMAVRAKLASPAAAGDKLGAAQAFDASRPIFNAALDLIEQDTALNLRGSDKAVADAAKTYRSSL</sequence>
<organism evidence="2 3">
    <name type="scientific">Methylobacterium iners</name>
    <dbReference type="NCBI Taxonomy" id="418707"/>
    <lineage>
        <taxon>Bacteria</taxon>
        <taxon>Pseudomonadati</taxon>
        <taxon>Pseudomonadota</taxon>
        <taxon>Alphaproteobacteria</taxon>
        <taxon>Hyphomicrobiales</taxon>
        <taxon>Methylobacteriaceae</taxon>
        <taxon>Methylobacterium</taxon>
    </lineage>
</organism>
<keyword evidence="3" id="KW-1185">Reference proteome</keyword>
<name>A0ABQ4RUE5_9HYPH</name>
<evidence type="ECO:0000313" key="3">
    <source>
        <dbReference type="Proteomes" id="UP001055125"/>
    </source>
</evidence>
<dbReference type="Pfam" id="PF12729">
    <property type="entry name" value="4HB_MCP_1"/>
    <property type="match status" value="1"/>
</dbReference>
<proteinExistence type="predicted"/>
<accession>A0ABQ4RUE5</accession>
<gene>
    <name evidence="2" type="ORF">OCOJLMKI_0991</name>
</gene>
<evidence type="ECO:0000313" key="2">
    <source>
        <dbReference type="EMBL" id="GJD93793.1"/>
    </source>
</evidence>
<feature type="domain" description="Chemotaxis methyl-accepting receptor HlyB-like 4HB MCP" evidence="1">
    <location>
        <begin position="3"/>
        <end position="179"/>
    </location>
</feature>
<dbReference type="InterPro" id="IPR024478">
    <property type="entry name" value="HlyB_4HB_MCP"/>
</dbReference>
<protein>
    <recommendedName>
        <fullName evidence="1">Chemotaxis methyl-accepting receptor HlyB-like 4HB MCP domain-containing protein</fullName>
    </recommendedName>
</protein>
<dbReference type="EMBL" id="BPQP01000016">
    <property type="protein sequence ID" value="GJD93793.1"/>
    <property type="molecule type" value="Genomic_DNA"/>
</dbReference>